<evidence type="ECO:0000313" key="3">
    <source>
        <dbReference type="Proteomes" id="UP000199019"/>
    </source>
</evidence>
<reference evidence="3" key="1">
    <citation type="submission" date="2016-10" db="EMBL/GenBank/DDBJ databases">
        <authorList>
            <person name="Varghese N."/>
            <person name="Submissions S."/>
        </authorList>
    </citation>
    <scope>NUCLEOTIDE SEQUENCE [LARGE SCALE GENOMIC DNA]</scope>
    <source>
        <strain evidence="3">CGMCC 1.6963</strain>
    </source>
</reference>
<evidence type="ECO:0000256" key="1">
    <source>
        <dbReference type="SAM" id="SignalP"/>
    </source>
</evidence>
<feature type="signal peptide" evidence="1">
    <location>
        <begin position="1"/>
        <end position="38"/>
    </location>
</feature>
<organism evidence="2 3">
    <name type="scientific">Pedococcus cremeus</name>
    <dbReference type="NCBI Taxonomy" id="587636"/>
    <lineage>
        <taxon>Bacteria</taxon>
        <taxon>Bacillati</taxon>
        <taxon>Actinomycetota</taxon>
        <taxon>Actinomycetes</taxon>
        <taxon>Micrococcales</taxon>
        <taxon>Intrasporangiaceae</taxon>
        <taxon>Pedococcus</taxon>
    </lineage>
</organism>
<gene>
    <name evidence="2" type="ORF">SAMN05216199_2959</name>
</gene>
<dbReference type="Proteomes" id="UP000199019">
    <property type="component" value="Unassembled WGS sequence"/>
</dbReference>
<dbReference type="AlphaFoldDB" id="A0A1H9WJB6"/>
<sequence length="126" mass="12675">MTSVPVTRRPGRRRLALRTGAAALTLAALAGLAGCSGAAEPKPSSTGLEVVLEGCRINRSSVPAGAHSVRVLGSGRATVTDPQGAVVLTAPGGEEEPADLSLSRGTYDVTCEPEGGRLGEAQLKVS</sequence>
<proteinExistence type="predicted"/>
<keyword evidence="1" id="KW-0732">Signal</keyword>
<protein>
    <submittedName>
        <fullName evidence="2">Uncharacterized protein</fullName>
    </submittedName>
</protein>
<name>A0A1H9WJB6_9MICO</name>
<keyword evidence="3" id="KW-1185">Reference proteome</keyword>
<dbReference type="RefSeq" id="WP_091759569.1">
    <property type="nucleotide sequence ID" value="NZ_FOHB01000005.1"/>
</dbReference>
<accession>A0A1H9WJB6</accession>
<feature type="chain" id="PRO_5011582912" evidence="1">
    <location>
        <begin position="39"/>
        <end position="126"/>
    </location>
</feature>
<dbReference type="STRING" id="587636.SAMN05216199_2959"/>
<dbReference type="EMBL" id="FOHB01000005">
    <property type="protein sequence ID" value="SES33988.1"/>
    <property type="molecule type" value="Genomic_DNA"/>
</dbReference>
<evidence type="ECO:0000313" key="2">
    <source>
        <dbReference type="EMBL" id="SES33988.1"/>
    </source>
</evidence>